<dbReference type="SUPFAM" id="SSF110087">
    <property type="entry name" value="DR1885-like metal-binding protein"/>
    <property type="match status" value="1"/>
</dbReference>
<accession>A0ABT0Q2P5</accession>
<organism evidence="2 3">
    <name type="scientific">Ruegeria spongiae</name>
    <dbReference type="NCBI Taxonomy" id="2942209"/>
    <lineage>
        <taxon>Bacteria</taxon>
        <taxon>Pseudomonadati</taxon>
        <taxon>Pseudomonadota</taxon>
        <taxon>Alphaproteobacteria</taxon>
        <taxon>Rhodobacterales</taxon>
        <taxon>Roseobacteraceae</taxon>
        <taxon>Ruegeria</taxon>
    </lineage>
</organism>
<dbReference type="Pfam" id="PF04314">
    <property type="entry name" value="PCuAC"/>
    <property type="match status" value="1"/>
</dbReference>
<name>A0ABT0Q2P5_9RHOB</name>
<gene>
    <name evidence="2" type="ORF">M3P21_07735</name>
</gene>
<evidence type="ECO:0000313" key="2">
    <source>
        <dbReference type="EMBL" id="MCL6283423.1"/>
    </source>
</evidence>
<dbReference type="PANTHER" id="PTHR36302">
    <property type="entry name" value="BLR7088 PROTEIN"/>
    <property type="match status" value="1"/>
</dbReference>
<dbReference type="InterPro" id="IPR036182">
    <property type="entry name" value="PCuAC_sf"/>
</dbReference>
<protein>
    <submittedName>
        <fullName evidence="2">Copper chaperone PCu(A)C</fullName>
    </submittedName>
</protein>
<evidence type="ECO:0000256" key="1">
    <source>
        <dbReference type="SAM" id="SignalP"/>
    </source>
</evidence>
<dbReference type="RefSeq" id="WP_249708427.1">
    <property type="nucleotide sequence ID" value="NZ_JAMFMB010000007.1"/>
</dbReference>
<feature type="chain" id="PRO_5046349088" evidence="1">
    <location>
        <begin position="23"/>
        <end position="160"/>
    </location>
</feature>
<dbReference type="InterPro" id="IPR007410">
    <property type="entry name" value="LpqE-like"/>
</dbReference>
<keyword evidence="3" id="KW-1185">Reference proteome</keyword>
<dbReference type="Proteomes" id="UP001203880">
    <property type="component" value="Unassembled WGS sequence"/>
</dbReference>
<keyword evidence="1" id="KW-0732">Signal</keyword>
<reference evidence="2" key="1">
    <citation type="submission" date="2022-05" db="EMBL/GenBank/DDBJ databases">
        <authorList>
            <person name="Park J.-S."/>
        </authorList>
    </citation>
    <scope>NUCLEOTIDE SEQUENCE</scope>
    <source>
        <strain evidence="2">2012CJ41-6</strain>
    </source>
</reference>
<evidence type="ECO:0000313" key="3">
    <source>
        <dbReference type="Proteomes" id="UP001203880"/>
    </source>
</evidence>
<proteinExistence type="predicted"/>
<comment type="caution">
    <text evidence="2">The sequence shown here is derived from an EMBL/GenBank/DDBJ whole genome shotgun (WGS) entry which is preliminary data.</text>
</comment>
<dbReference type="PANTHER" id="PTHR36302:SF1">
    <property type="entry name" value="COPPER CHAPERONE PCU(A)C"/>
    <property type="match status" value="1"/>
</dbReference>
<dbReference type="Gene3D" id="2.60.40.1890">
    <property type="entry name" value="PCu(A)C copper chaperone"/>
    <property type="match status" value="1"/>
</dbReference>
<sequence>MSFKSLLLSVPAIVAMTGTAIAGGISVEDAYARSSGKSAKAGAAFMVIVNETDQDDRLIGVAADISSRAELHTHRESGDGVMQMIHVEEGFEIPAGESHALQRGGDHVMFMGLTQPMEHGDTVPVTLIFERAGEVQVDIPVDLERKPEHGGMKHQTHSGG</sequence>
<feature type="signal peptide" evidence="1">
    <location>
        <begin position="1"/>
        <end position="22"/>
    </location>
</feature>
<dbReference type="EMBL" id="JAMFMB010000007">
    <property type="protein sequence ID" value="MCL6283423.1"/>
    <property type="molecule type" value="Genomic_DNA"/>
</dbReference>
<dbReference type="InterPro" id="IPR058248">
    <property type="entry name" value="Lxx211020-like"/>
</dbReference>